<sequence>MYRNRLNNIRNPGIYWIHLSMYTYLSFMVDHVPEYERRPDGGGPADAAVLRVGVPDVRVGDM</sequence>
<reference evidence="1 2" key="1">
    <citation type="submission" date="2013-11" db="EMBL/GenBank/DDBJ databases">
        <title>The Genome Sequence of Phytophthora parasitica P1976.</title>
        <authorList>
            <consortium name="The Broad Institute Genomics Platform"/>
            <person name="Russ C."/>
            <person name="Tyler B."/>
            <person name="Panabieres F."/>
            <person name="Shan W."/>
            <person name="Tripathy S."/>
            <person name="Grunwald N."/>
            <person name="Machado M."/>
            <person name="Johnson C.S."/>
            <person name="Walker B."/>
            <person name="Young S."/>
            <person name="Zeng Q."/>
            <person name="Gargeya S."/>
            <person name="Fitzgerald M."/>
            <person name="Haas B."/>
            <person name="Abouelleil A."/>
            <person name="Allen A.W."/>
            <person name="Alvarado L."/>
            <person name="Arachchi H.M."/>
            <person name="Berlin A.M."/>
            <person name="Chapman S.B."/>
            <person name="Gainer-Dewar J."/>
            <person name="Goldberg J."/>
            <person name="Griggs A."/>
            <person name="Gujja S."/>
            <person name="Hansen M."/>
            <person name="Howarth C."/>
            <person name="Imamovic A."/>
            <person name="Ireland A."/>
            <person name="Larimer J."/>
            <person name="McCowan C."/>
            <person name="Murphy C."/>
            <person name="Pearson M."/>
            <person name="Poon T.W."/>
            <person name="Priest M."/>
            <person name="Roberts A."/>
            <person name="Saif S."/>
            <person name="Shea T."/>
            <person name="Sisk P."/>
            <person name="Sykes S."/>
            <person name="Wortman J."/>
            <person name="Nusbaum C."/>
            <person name="Birren B."/>
        </authorList>
    </citation>
    <scope>NUCLEOTIDE SEQUENCE [LARGE SCALE GENOMIC DNA]</scope>
    <source>
        <strain evidence="1 2">P1976</strain>
    </source>
</reference>
<proteinExistence type="predicted"/>
<gene>
    <name evidence="1" type="ORF">F444_05415</name>
</gene>
<name>A0A081ALZ7_PHYNI</name>
<evidence type="ECO:0000313" key="2">
    <source>
        <dbReference type="Proteomes" id="UP000028582"/>
    </source>
</evidence>
<comment type="caution">
    <text evidence="1">The sequence shown here is derived from an EMBL/GenBank/DDBJ whole genome shotgun (WGS) entry which is preliminary data.</text>
</comment>
<accession>A0A081ALZ7</accession>
<dbReference type="AlphaFoldDB" id="A0A081ALZ7"/>
<dbReference type="EMBL" id="ANJA01001051">
    <property type="protein sequence ID" value="ETO79908.1"/>
    <property type="molecule type" value="Genomic_DNA"/>
</dbReference>
<evidence type="ECO:0000313" key="1">
    <source>
        <dbReference type="EMBL" id="ETO79908.1"/>
    </source>
</evidence>
<protein>
    <submittedName>
        <fullName evidence="1">Uncharacterized protein</fullName>
    </submittedName>
</protein>
<organism evidence="1 2">
    <name type="scientific">Phytophthora nicotianae P1976</name>
    <dbReference type="NCBI Taxonomy" id="1317066"/>
    <lineage>
        <taxon>Eukaryota</taxon>
        <taxon>Sar</taxon>
        <taxon>Stramenopiles</taxon>
        <taxon>Oomycota</taxon>
        <taxon>Peronosporomycetes</taxon>
        <taxon>Peronosporales</taxon>
        <taxon>Peronosporaceae</taxon>
        <taxon>Phytophthora</taxon>
    </lineage>
</organism>
<dbReference type="Proteomes" id="UP000028582">
    <property type="component" value="Unassembled WGS sequence"/>
</dbReference>